<dbReference type="SUPFAM" id="SSF161098">
    <property type="entry name" value="MetI-like"/>
    <property type="match status" value="1"/>
</dbReference>
<evidence type="ECO:0000313" key="10">
    <source>
        <dbReference type="Proteomes" id="UP001596989"/>
    </source>
</evidence>
<evidence type="ECO:0000256" key="1">
    <source>
        <dbReference type="ARBA" id="ARBA00004651"/>
    </source>
</evidence>
<comment type="subcellular location">
    <subcellularLocation>
        <location evidence="1 7">Cell membrane</location>
        <topology evidence="1 7">Multi-pass membrane protein</topology>
    </subcellularLocation>
</comment>
<evidence type="ECO:0000256" key="7">
    <source>
        <dbReference type="RuleBase" id="RU363032"/>
    </source>
</evidence>
<feature type="domain" description="ABC transmembrane type-1" evidence="8">
    <location>
        <begin position="69"/>
        <end position="271"/>
    </location>
</feature>
<feature type="transmembrane region" description="Helical" evidence="7">
    <location>
        <begin position="12"/>
        <end position="34"/>
    </location>
</feature>
<keyword evidence="5 7" id="KW-1133">Transmembrane helix</keyword>
<dbReference type="Proteomes" id="UP001596989">
    <property type="component" value="Unassembled WGS sequence"/>
</dbReference>
<dbReference type="RefSeq" id="WP_377566224.1">
    <property type="nucleotide sequence ID" value="NZ_JBHTJZ010000029.1"/>
</dbReference>
<feature type="transmembrane region" description="Helical" evidence="7">
    <location>
        <begin position="108"/>
        <end position="127"/>
    </location>
</feature>
<dbReference type="Gene3D" id="1.10.3720.10">
    <property type="entry name" value="MetI-like"/>
    <property type="match status" value="1"/>
</dbReference>
<evidence type="ECO:0000259" key="8">
    <source>
        <dbReference type="PROSITE" id="PS50928"/>
    </source>
</evidence>
<dbReference type="PROSITE" id="PS50928">
    <property type="entry name" value="ABC_TM1"/>
    <property type="match status" value="1"/>
</dbReference>
<dbReference type="InterPro" id="IPR000515">
    <property type="entry name" value="MetI-like"/>
</dbReference>
<dbReference type="PANTHER" id="PTHR43744:SF9">
    <property type="entry name" value="POLYGALACTURONAN_RHAMNOGALACTURONAN TRANSPORT SYSTEM PERMEASE PROTEIN YTCP"/>
    <property type="match status" value="1"/>
</dbReference>
<feature type="transmembrane region" description="Helical" evidence="7">
    <location>
        <begin position="181"/>
        <end position="204"/>
    </location>
</feature>
<feature type="transmembrane region" description="Helical" evidence="7">
    <location>
        <begin position="255"/>
        <end position="274"/>
    </location>
</feature>
<dbReference type="CDD" id="cd06261">
    <property type="entry name" value="TM_PBP2"/>
    <property type="match status" value="1"/>
</dbReference>
<dbReference type="InterPro" id="IPR035906">
    <property type="entry name" value="MetI-like_sf"/>
</dbReference>
<name>A0ABW3HUT5_9BACL</name>
<dbReference type="EMBL" id="JBHTJZ010000029">
    <property type="protein sequence ID" value="MFD0961040.1"/>
    <property type="molecule type" value="Genomic_DNA"/>
</dbReference>
<comment type="similarity">
    <text evidence="7">Belongs to the binding-protein-dependent transport system permease family.</text>
</comment>
<accession>A0ABW3HUT5</accession>
<evidence type="ECO:0000256" key="4">
    <source>
        <dbReference type="ARBA" id="ARBA00022692"/>
    </source>
</evidence>
<keyword evidence="6 7" id="KW-0472">Membrane</keyword>
<keyword evidence="2 7" id="KW-0813">Transport</keyword>
<dbReference type="PANTHER" id="PTHR43744">
    <property type="entry name" value="ABC TRANSPORTER PERMEASE PROTEIN MG189-RELATED-RELATED"/>
    <property type="match status" value="1"/>
</dbReference>
<organism evidence="9 10">
    <name type="scientific">Paenibacillus chungangensis</name>
    <dbReference type="NCBI Taxonomy" id="696535"/>
    <lineage>
        <taxon>Bacteria</taxon>
        <taxon>Bacillati</taxon>
        <taxon>Bacillota</taxon>
        <taxon>Bacilli</taxon>
        <taxon>Bacillales</taxon>
        <taxon>Paenibacillaceae</taxon>
        <taxon>Paenibacillus</taxon>
    </lineage>
</organism>
<keyword evidence="10" id="KW-1185">Reference proteome</keyword>
<sequence length="289" mass="32440">MKISRGEKWFHYTNNIVLGLFAILCFLPFIYVLAQSFSSHRAVASGEVLFWPIEFHTAAYAELFKDDYFLHSFLISIGRTVIGTLINIALTCLLAYPLSKAYIKGRGVILMGIVFTMLFNGGMIPTYLVVRATGLLDTIWALILPTAISAFNVMIMKTFFQSVPNELEESARIDGCSNLGILIRIVVPLSMPAIATISLFHAVAHWNAYFDAVLYIMDRDLYPVQVYLRELIQFDQTDINLKDDWESQLIATETLKAAALLVSTLPILMVYPFLQKYFVKGALIGSVKG</sequence>
<protein>
    <submittedName>
        <fullName evidence="9">Carbohydrate ABC transporter permease</fullName>
    </submittedName>
</protein>
<comment type="caution">
    <text evidence="9">The sequence shown here is derived from an EMBL/GenBank/DDBJ whole genome shotgun (WGS) entry which is preliminary data.</text>
</comment>
<keyword evidence="3" id="KW-1003">Cell membrane</keyword>
<evidence type="ECO:0000256" key="5">
    <source>
        <dbReference type="ARBA" id="ARBA00022989"/>
    </source>
</evidence>
<evidence type="ECO:0000256" key="6">
    <source>
        <dbReference type="ARBA" id="ARBA00023136"/>
    </source>
</evidence>
<dbReference type="Pfam" id="PF00528">
    <property type="entry name" value="BPD_transp_1"/>
    <property type="match status" value="1"/>
</dbReference>
<reference evidence="10" key="1">
    <citation type="journal article" date="2019" name="Int. J. Syst. Evol. Microbiol.">
        <title>The Global Catalogue of Microorganisms (GCM) 10K type strain sequencing project: providing services to taxonomists for standard genome sequencing and annotation.</title>
        <authorList>
            <consortium name="The Broad Institute Genomics Platform"/>
            <consortium name="The Broad Institute Genome Sequencing Center for Infectious Disease"/>
            <person name="Wu L."/>
            <person name="Ma J."/>
        </authorList>
    </citation>
    <scope>NUCLEOTIDE SEQUENCE [LARGE SCALE GENOMIC DNA]</scope>
    <source>
        <strain evidence="10">CCUG 59129</strain>
    </source>
</reference>
<evidence type="ECO:0000313" key="9">
    <source>
        <dbReference type="EMBL" id="MFD0961040.1"/>
    </source>
</evidence>
<gene>
    <name evidence="9" type="ORF">ACFQ2I_16825</name>
</gene>
<feature type="transmembrane region" description="Helical" evidence="7">
    <location>
        <begin position="139"/>
        <end position="160"/>
    </location>
</feature>
<evidence type="ECO:0000256" key="3">
    <source>
        <dbReference type="ARBA" id="ARBA00022475"/>
    </source>
</evidence>
<feature type="transmembrane region" description="Helical" evidence="7">
    <location>
        <begin position="73"/>
        <end position="96"/>
    </location>
</feature>
<proteinExistence type="inferred from homology"/>
<keyword evidence="4 7" id="KW-0812">Transmembrane</keyword>
<evidence type="ECO:0000256" key="2">
    <source>
        <dbReference type="ARBA" id="ARBA00022448"/>
    </source>
</evidence>